<evidence type="ECO:0000313" key="1">
    <source>
        <dbReference type="EMBL" id="GGD72033.1"/>
    </source>
</evidence>
<gene>
    <name evidence="1" type="ORF">GCM10010911_32430</name>
</gene>
<dbReference type="EMBL" id="BMHP01000002">
    <property type="protein sequence ID" value="GGD72033.1"/>
    <property type="molecule type" value="Genomic_DNA"/>
</dbReference>
<reference evidence="1" key="1">
    <citation type="journal article" date="2014" name="Int. J. Syst. Evol. Microbiol.">
        <title>Complete genome sequence of Corynebacterium casei LMG S-19264T (=DSM 44701T), isolated from a smear-ripened cheese.</title>
        <authorList>
            <consortium name="US DOE Joint Genome Institute (JGI-PGF)"/>
            <person name="Walter F."/>
            <person name="Albersmeier A."/>
            <person name="Kalinowski J."/>
            <person name="Ruckert C."/>
        </authorList>
    </citation>
    <scope>NUCLEOTIDE SEQUENCE</scope>
    <source>
        <strain evidence="1">CGMCC 1.15178</strain>
    </source>
</reference>
<comment type="caution">
    <text evidence="1">The sequence shown here is derived from an EMBL/GenBank/DDBJ whole genome shotgun (WGS) entry which is preliminary data.</text>
</comment>
<reference evidence="1" key="2">
    <citation type="submission" date="2020-09" db="EMBL/GenBank/DDBJ databases">
        <authorList>
            <person name="Sun Q."/>
            <person name="Zhou Y."/>
        </authorList>
    </citation>
    <scope>NUCLEOTIDE SEQUENCE</scope>
    <source>
        <strain evidence="1">CGMCC 1.15178</strain>
    </source>
</reference>
<dbReference type="RefSeq" id="WP_188992960.1">
    <property type="nucleotide sequence ID" value="NZ_BMHP01000002.1"/>
</dbReference>
<name>A0A917DVA3_9BACL</name>
<evidence type="ECO:0000313" key="2">
    <source>
        <dbReference type="Proteomes" id="UP000612456"/>
    </source>
</evidence>
<protein>
    <submittedName>
        <fullName evidence="1">Uncharacterized protein</fullName>
    </submittedName>
</protein>
<sequence>MKNPKRQHVGIRIAFLFIFTLVSMLPGTGGTNKTYAAGSTSAYLQLAGDTAVNSATTLLTKTINFSATTTLLIQSDGRYYPSGGGAIAGVRIKVDSAYPGSDAIMDWSVSTNRQQHSYNAIAAVTVPSGSHTISLEARSLNGVGFTVGARSNLSILATPAASVSASSLTSDSGVFNFSTGTGYIPGTTVLPHSSLLSCSVTNASGPVIALGSARAYMSGGSGDAMLGIYRSGTALPNNEGMWTVNDLWSGAENQAPLYTHALINTVGTYTLSLDASEFPWSGAQGEDGVQYKVGAGSTLICLNGGMTVAGSAPTSTSSNNAVDWLNIGTGTDYQISGSTLTVPSGHNGTVMFMAKTRIQCDQTDLGGTVKLWLNIDGVDVGSLGVQQLASPNGDSQRTLTASYLAAGSGALSPGTHNVKVYARADGSFLHPSVVKDLQLIWFD</sequence>
<accession>A0A917DVA3</accession>
<organism evidence="1 2">
    <name type="scientific">Paenibacillus nasutitermitis</name>
    <dbReference type="NCBI Taxonomy" id="1652958"/>
    <lineage>
        <taxon>Bacteria</taxon>
        <taxon>Bacillati</taxon>
        <taxon>Bacillota</taxon>
        <taxon>Bacilli</taxon>
        <taxon>Bacillales</taxon>
        <taxon>Paenibacillaceae</taxon>
        <taxon>Paenibacillus</taxon>
    </lineage>
</organism>
<dbReference type="Proteomes" id="UP000612456">
    <property type="component" value="Unassembled WGS sequence"/>
</dbReference>
<proteinExistence type="predicted"/>
<keyword evidence="2" id="KW-1185">Reference proteome</keyword>
<dbReference type="AlphaFoldDB" id="A0A917DVA3"/>